<protein>
    <submittedName>
        <fullName evidence="1">Uncharacterized protein</fullName>
    </submittedName>
</protein>
<evidence type="ECO:0000313" key="1">
    <source>
        <dbReference type="EMBL" id="WIX76810.1"/>
    </source>
</evidence>
<sequence length="79" mass="8398">MIRWTSGEKPAGKFWRAVLLAGGATAISRWTLDPAPGGAKHAATLDDDLAAALRRPADGMALPLHPVWRVREGAVARCP</sequence>
<reference evidence="1 2" key="1">
    <citation type="submission" date="2023-06" db="EMBL/GenBank/DDBJ databases">
        <authorList>
            <person name="Oyuntsetseg B."/>
            <person name="Kim S.B."/>
        </authorList>
    </citation>
    <scope>NUCLEOTIDE SEQUENCE [LARGE SCALE GENOMIC DNA]</scope>
    <source>
        <strain evidence="1 2">2-15</strain>
    </source>
</reference>
<dbReference type="EMBL" id="CP127294">
    <property type="protein sequence ID" value="WIX76810.1"/>
    <property type="molecule type" value="Genomic_DNA"/>
</dbReference>
<dbReference type="RefSeq" id="WP_285967558.1">
    <property type="nucleotide sequence ID" value="NZ_CP127294.1"/>
</dbReference>
<name>A0A9Y2MQ46_9PSEU</name>
<dbReference type="KEGG" id="acab:QRX50_36055"/>
<evidence type="ECO:0000313" key="2">
    <source>
        <dbReference type="Proteomes" id="UP001236014"/>
    </source>
</evidence>
<proteinExistence type="predicted"/>
<accession>A0A9Y2MQ46</accession>
<organism evidence="1 2">
    <name type="scientific">Amycolatopsis carbonis</name>
    <dbReference type="NCBI Taxonomy" id="715471"/>
    <lineage>
        <taxon>Bacteria</taxon>
        <taxon>Bacillati</taxon>
        <taxon>Actinomycetota</taxon>
        <taxon>Actinomycetes</taxon>
        <taxon>Pseudonocardiales</taxon>
        <taxon>Pseudonocardiaceae</taxon>
        <taxon>Amycolatopsis</taxon>
    </lineage>
</organism>
<dbReference type="AlphaFoldDB" id="A0A9Y2MQ46"/>
<gene>
    <name evidence="1" type="ORF">QRX50_36055</name>
</gene>
<dbReference type="Proteomes" id="UP001236014">
    <property type="component" value="Chromosome"/>
</dbReference>
<keyword evidence="2" id="KW-1185">Reference proteome</keyword>